<sequence length="81" mass="9525">MLKFSHINPPTYWVIFSDIVKIFTQTLTSWHTHTRYIICEQVEKSFSKKFEKKGVDSHETLCYHIDNPKRTAKQPTKGAVL</sequence>
<accession>A0A8S5U778</accession>
<protein>
    <submittedName>
        <fullName evidence="1">Uncharacterized protein</fullName>
    </submittedName>
</protein>
<dbReference type="EMBL" id="BK016024">
    <property type="protein sequence ID" value="DAF90300.1"/>
    <property type="molecule type" value="Genomic_DNA"/>
</dbReference>
<reference evidence="1" key="1">
    <citation type="journal article" date="2021" name="Proc. Natl. Acad. Sci. U.S.A.">
        <title>A Catalog of Tens of Thousands of Viruses from Human Metagenomes Reveals Hidden Associations with Chronic Diseases.</title>
        <authorList>
            <person name="Tisza M.J."/>
            <person name="Buck C.B."/>
        </authorList>
    </citation>
    <scope>NUCLEOTIDE SEQUENCE</scope>
    <source>
        <strain evidence="1">Cthau23</strain>
    </source>
</reference>
<proteinExistence type="predicted"/>
<evidence type="ECO:0000313" key="1">
    <source>
        <dbReference type="EMBL" id="DAF90300.1"/>
    </source>
</evidence>
<organism evidence="1">
    <name type="scientific">Podoviridae sp. cthau23</name>
    <dbReference type="NCBI Taxonomy" id="2825268"/>
    <lineage>
        <taxon>Viruses</taxon>
        <taxon>Duplodnaviria</taxon>
        <taxon>Heunggongvirae</taxon>
        <taxon>Uroviricota</taxon>
        <taxon>Caudoviricetes</taxon>
    </lineage>
</organism>
<name>A0A8S5U778_9CAUD</name>